<dbReference type="PANTHER" id="PTHR39338:SF5">
    <property type="entry name" value="BLR6139 PROTEIN"/>
    <property type="match status" value="1"/>
</dbReference>
<feature type="domain" description="VWFA" evidence="2">
    <location>
        <begin position="341"/>
        <end position="515"/>
    </location>
</feature>
<evidence type="ECO:0000313" key="4">
    <source>
        <dbReference type="Proteomes" id="UP001464923"/>
    </source>
</evidence>
<evidence type="ECO:0000256" key="1">
    <source>
        <dbReference type="SAM" id="MobiDB-lite"/>
    </source>
</evidence>
<reference evidence="3 4" key="1">
    <citation type="submission" date="2024-03" db="EMBL/GenBank/DDBJ databases">
        <title>Draft genome sequence of Pseudonocardia tropica JCM 19149.</title>
        <authorList>
            <person name="Butdee W."/>
            <person name="Duangmal K."/>
        </authorList>
    </citation>
    <scope>NUCLEOTIDE SEQUENCE [LARGE SCALE GENOMIC DNA]</scope>
    <source>
        <strain evidence="3 4">JCM 19149</strain>
    </source>
</reference>
<protein>
    <submittedName>
        <fullName evidence="3">VWA domain-containing protein</fullName>
    </submittedName>
</protein>
<dbReference type="Proteomes" id="UP001464923">
    <property type="component" value="Unassembled WGS sequence"/>
</dbReference>
<dbReference type="Pfam" id="PF05762">
    <property type="entry name" value="VWA_CoxE"/>
    <property type="match status" value="1"/>
</dbReference>
<proteinExistence type="predicted"/>
<evidence type="ECO:0000313" key="3">
    <source>
        <dbReference type="EMBL" id="MEQ3539915.1"/>
    </source>
</evidence>
<dbReference type="NCBIfam" id="NF047783">
    <property type="entry name" value="VWA_dom_MadC"/>
    <property type="match status" value="1"/>
</dbReference>
<gene>
    <name evidence="3" type="ORF">WHI96_13890</name>
</gene>
<dbReference type="Gene3D" id="3.40.50.410">
    <property type="entry name" value="von Willebrand factor, type A domain"/>
    <property type="match status" value="1"/>
</dbReference>
<dbReference type="SUPFAM" id="SSF53300">
    <property type="entry name" value="vWA-like"/>
    <property type="match status" value="1"/>
</dbReference>
<feature type="region of interest" description="Disordered" evidence="1">
    <location>
        <begin position="258"/>
        <end position="284"/>
    </location>
</feature>
<name>A0ABV1JVF8_9PSEU</name>
<dbReference type="PANTHER" id="PTHR39338">
    <property type="entry name" value="BLL5662 PROTEIN-RELATED"/>
    <property type="match status" value="1"/>
</dbReference>
<feature type="compositionally biased region" description="Basic and acidic residues" evidence="1">
    <location>
        <begin position="159"/>
        <end position="173"/>
    </location>
</feature>
<dbReference type="InterPro" id="IPR036465">
    <property type="entry name" value="vWFA_dom_sf"/>
</dbReference>
<feature type="region of interest" description="Disordered" evidence="1">
    <location>
        <begin position="143"/>
        <end position="175"/>
    </location>
</feature>
<dbReference type="RefSeq" id="WP_345653754.1">
    <property type="nucleotide sequence ID" value="NZ_BAABLY010000090.1"/>
</dbReference>
<dbReference type="InterPro" id="IPR002035">
    <property type="entry name" value="VWF_A"/>
</dbReference>
<sequence length="515" mass="55441">MTGPGPGGVAGRLLPVLSAAFCRVLRAQRLEVSPAESVEVHRVLAMVGGADTDRLRASLRAVTVKYVHERPGFEIAFDAFFGLLPDDERAGRGGGPGLRGPGSQGLPDELELADEDDALGRFADHDPSAAEAGDLLDAEETAKGFNPHRDDDDVSLGGADRELSVSSGDDRGRRGTTYTLDLERAGAAVGRELTSGASAPVSGSISFDDPETVLAWLAGYDPHSVYADGPAGEELSTGRLDRLVEAITEFVTRLADRVEAGGSRRRDHDGTDHDGTGPDTSGSADMAQACHELLHRMRGAPRRVPREHARGPLDVRHTMRGSLRSDGVPFHLYHRARVPDRVRLLVVVDVSLSVRSVTAFVLRLARTLHRQAFRCRVVAFTDSPVEVTDLLLRAHDDHALAAVLAAPGIDLDASSDYGRVLHELNERHRDAVDRRTAVLVVGDGRSNGLPPGTAELEALARRAHRVGWITPEPERYWDQASCAMRDYARVLDHVLVARDADELRAGAGELGHALS</sequence>
<accession>A0ABV1JVF8</accession>
<dbReference type="InterPro" id="IPR008912">
    <property type="entry name" value="Uncharacterised_CoxE"/>
</dbReference>
<keyword evidence="4" id="KW-1185">Reference proteome</keyword>
<dbReference type="SMART" id="SM00327">
    <property type="entry name" value="VWA"/>
    <property type="match status" value="1"/>
</dbReference>
<evidence type="ECO:0000259" key="2">
    <source>
        <dbReference type="SMART" id="SM00327"/>
    </source>
</evidence>
<dbReference type="EMBL" id="JBEDNP010000007">
    <property type="protein sequence ID" value="MEQ3539915.1"/>
    <property type="molecule type" value="Genomic_DNA"/>
</dbReference>
<comment type="caution">
    <text evidence="3">The sequence shown here is derived from an EMBL/GenBank/DDBJ whole genome shotgun (WGS) entry which is preliminary data.</text>
</comment>
<organism evidence="3 4">
    <name type="scientific">Pseudonocardia tropica</name>
    <dbReference type="NCBI Taxonomy" id="681289"/>
    <lineage>
        <taxon>Bacteria</taxon>
        <taxon>Bacillati</taxon>
        <taxon>Actinomycetota</taxon>
        <taxon>Actinomycetes</taxon>
        <taxon>Pseudonocardiales</taxon>
        <taxon>Pseudonocardiaceae</taxon>
        <taxon>Pseudonocardia</taxon>
    </lineage>
</organism>
<feature type="compositionally biased region" description="Basic and acidic residues" evidence="1">
    <location>
        <begin position="258"/>
        <end position="276"/>
    </location>
</feature>